<dbReference type="EMBL" id="JAAAUQ010000582">
    <property type="protein sequence ID" value="KAF9149032.1"/>
    <property type="molecule type" value="Genomic_DNA"/>
</dbReference>
<reference evidence="3" key="1">
    <citation type="journal article" date="2020" name="Fungal Divers.">
        <title>Resolving the Mortierellaceae phylogeny through synthesis of multi-gene phylogenetics and phylogenomics.</title>
        <authorList>
            <person name="Vandepol N."/>
            <person name="Liber J."/>
            <person name="Desiro A."/>
            <person name="Na H."/>
            <person name="Kennedy M."/>
            <person name="Barry K."/>
            <person name="Grigoriev I.V."/>
            <person name="Miller A.N."/>
            <person name="O'Donnell K."/>
            <person name="Stajich J.E."/>
            <person name="Bonito G."/>
        </authorList>
    </citation>
    <scope>NUCLEOTIDE SEQUENCE</scope>
    <source>
        <strain evidence="3">NRRL 6426</strain>
    </source>
</reference>
<comment type="caution">
    <text evidence="3">The sequence shown here is derived from an EMBL/GenBank/DDBJ whole genome shotgun (WGS) entry which is preliminary data.</text>
</comment>
<keyword evidence="2" id="KW-1133">Transmembrane helix</keyword>
<evidence type="ECO:0000256" key="1">
    <source>
        <dbReference type="SAM" id="MobiDB-lite"/>
    </source>
</evidence>
<accession>A0A9P5VA50</accession>
<dbReference type="AlphaFoldDB" id="A0A9P5VA50"/>
<evidence type="ECO:0000256" key="2">
    <source>
        <dbReference type="SAM" id="Phobius"/>
    </source>
</evidence>
<feature type="transmembrane region" description="Helical" evidence="2">
    <location>
        <begin position="211"/>
        <end position="230"/>
    </location>
</feature>
<sequence length="310" mass="36143">MISTRVVMECPDLLGRFGGHVTHLHKLWSRRNRCATKSKRDLASNDDDEGYGDPSNSNNNNSTAIEMLHQEQEKRDFKRRSSSPFSIFRSPVPPHLLYKDDSDVAPQADRRNTRPANDDYEEYNNPDQDYNLSQDLPSAAPKDRRIWSHDSATAISIDYDDDDLMDLALDLELHLKLNNGQLDFDEMMRRPDFRTLYDDTNRANFREAVKAFLIISVSSTAAVYLLLLTYKLAEDLYIFVTFEVALTLLRWAWILVAVWPWHLMLWMGLGAYHLFLMVLWPSKDTLAMAFHMSVMYTLRRLRRTMMVKQP</sequence>
<evidence type="ECO:0000313" key="3">
    <source>
        <dbReference type="EMBL" id="KAF9149032.1"/>
    </source>
</evidence>
<proteinExistence type="predicted"/>
<dbReference type="Proteomes" id="UP000748756">
    <property type="component" value="Unassembled WGS sequence"/>
</dbReference>
<evidence type="ECO:0000313" key="4">
    <source>
        <dbReference type="Proteomes" id="UP000748756"/>
    </source>
</evidence>
<protein>
    <submittedName>
        <fullName evidence="3">Uncharacterized protein</fullName>
    </submittedName>
</protein>
<keyword evidence="2" id="KW-0472">Membrane</keyword>
<gene>
    <name evidence="3" type="ORF">BG015_009195</name>
</gene>
<name>A0A9P5VA50_9FUNG</name>
<keyword evidence="4" id="KW-1185">Reference proteome</keyword>
<feature type="compositionally biased region" description="Basic and acidic residues" evidence="1">
    <location>
        <begin position="97"/>
        <end position="112"/>
    </location>
</feature>
<feature type="transmembrane region" description="Helical" evidence="2">
    <location>
        <begin position="236"/>
        <end position="256"/>
    </location>
</feature>
<keyword evidence="2" id="KW-0812">Transmembrane</keyword>
<feature type="compositionally biased region" description="Polar residues" evidence="1">
    <location>
        <begin position="125"/>
        <end position="136"/>
    </location>
</feature>
<dbReference type="OrthoDB" id="2430613at2759"/>
<organism evidence="3 4">
    <name type="scientific">Linnemannia schmuckeri</name>
    <dbReference type="NCBI Taxonomy" id="64567"/>
    <lineage>
        <taxon>Eukaryota</taxon>
        <taxon>Fungi</taxon>
        <taxon>Fungi incertae sedis</taxon>
        <taxon>Mucoromycota</taxon>
        <taxon>Mortierellomycotina</taxon>
        <taxon>Mortierellomycetes</taxon>
        <taxon>Mortierellales</taxon>
        <taxon>Mortierellaceae</taxon>
        <taxon>Linnemannia</taxon>
    </lineage>
</organism>
<feature type="region of interest" description="Disordered" evidence="1">
    <location>
        <begin position="35"/>
        <end position="136"/>
    </location>
</feature>
<feature type="compositionally biased region" description="Polar residues" evidence="1">
    <location>
        <begin position="54"/>
        <end position="64"/>
    </location>
</feature>